<dbReference type="InterPro" id="IPR025659">
    <property type="entry name" value="Tubby-like_C"/>
</dbReference>
<evidence type="ECO:0000256" key="1">
    <source>
        <dbReference type="ARBA" id="ARBA00005350"/>
    </source>
</evidence>
<dbReference type="EMBL" id="ML170159">
    <property type="protein sequence ID" value="TDL27301.1"/>
    <property type="molecule type" value="Genomic_DNA"/>
</dbReference>
<name>A0A4Y7QJ81_9AGAM</name>
<keyword evidence="5" id="KW-1185">Reference proteome</keyword>
<dbReference type="GO" id="GO:0017128">
    <property type="term" value="F:phospholipid scramblase activity"/>
    <property type="evidence" value="ECO:0007669"/>
    <property type="project" value="InterPro"/>
</dbReference>
<reference evidence="4 5" key="1">
    <citation type="submission" date="2018-06" db="EMBL/GenBank/DDBJ databases">
        <title>A transcriptomic atlas of mushroom development highlights an independent origin of complex multicellularity.</title>
        <authorList>
            <consortium name="DOE Joint Genome Institute"/>
            <person name="Krizsan K."/>
            <person name="Almasi E."/>
            <person name="Merenyi Z."/>
            <person name="Sahu N."/>
            <person name="Viragh M."/>
            <person name="Koszo T."/>
            <person name="Mondo S."/>
            <person name="Kiss B."/>
            <person name="Balint B."/>
            <person name="Kues U."/>
            <person name="Barry K."/>
            <person name="Hegedus J.C."/>
            <person name="Henrissat B."/>
            <person name="Johnson J."/>
            <person name="Lipzen A."/>
            <person name="Ohm R."/>
            <person name="Nagy I."/>
            <person name="Pangilinan J."/>
            <person name="Yan J."/>
            <person name="Xiong Y."/>
            <person name="Grigoriev I.V."/>
            <person name="Hibbett D.S."/>
            <person name="Nagy L.G."/>
        </authorList>
    </citation>
    <scope>NUCLEOTIDE SEQUENCE [LARGE SCALE GENOMIC DNA]</scope>
    <source>
        <strain evidence="4 5">SZMC22713</strain>
    </source>
</reference>
<evidence type="ECO:0000256" key="2">
    <source>
        <dbReference type="RuleBase" id="RU363116"/>
    </source>
</evidence>
<dbReference type="PANTHER" id="PTHR23248">
    <property type="entry name" value="PHOSPHOLIPID SCRAMBLASE-RELATED"/>
    <property type="match status" value="1"/>
</dbReference>
<dbReference type="VEuPathDB" id="FungiDB:BD410DRAFT_782388"/>
<evidence type="ECO:0000313" key="5">
    <source>
        <dbReference type="Proteomes" id="UP000294933"/>
    </source>
</evidence>
<comment type="similarity">
    <text evidence="1 2">Belongs to the phospholipid scramblase family.</text>
</comment>
<feature type="region of interest" description="Disordered" evidence="3">
    <location>
        <begin position="45"/>
        <end position="93"/>
    </location>
</feature>
<accession>A0A4Y7QJ81</accession>
<organism evidence="4 5">
    <name type="scientific">Rickenella mellea</name>
    <dbReference type="NCBI Taxonomy" id="50990"/>
    <lineage>
        <taxon>Eukaryota</taxon>
        <taxon>Fungi</taxon>
        <taxon>Dikarya</taxon>
        <taxon>Basidiomycota</taxon>
        <taxon>Agaricomycotina</taxon>
        <taxon>Agaricomycetes</taxon>
        <taxon>Hymenochaetales</taxon>
        <taxon>Rickenellaceae</taxon>
        <taxon>Rickenella</taxon>
    </lineage>
</organism>
<feature type="compositionally biased region" description="Basic and acidic residues" evidence="3">
    <location>
        <begin position="81"/>
        <end position="93"/>
    </location>
</feature>
<dbReference type="PANTHER" id="PTHR23248:SF9">
    <property type="entry name" value="PHOSPHOLIPID SCRAMBLASE"/>
    <property type="match status" value="1"/>
</dbReference>
<dbReference type="GO" id="GO:0005886">
    <property type="term" value="C:plasma membrane"/>
    <property type="evidence" value="ECO:0007669"/>
    <property type="project" value="TreeGrafter"/>
</dbReference>
<dbReference type="Proteomes" id="UP000294933">
    <property type="component" value="Unassembled WGS sequence"/>
</dbReference>
<dbReference type="OrthoDB" id="191150at2759"/>
<dbReference type="AlphaFoldDB" id="A0A4Y7QJ81"/>
<dbReference type="SUPFAM" id="SSF54518">
    <property type="entry name" value="Tubby C-terminal domain-like"/>
    <property type="match status" value="1"/>
</dbReference>
<protein>
    <recommendedName>
        <fullName evidence="2">Phospholipid scramblase</fullName>
    </recommendedName>
</protein>
<dbReference type="Pfam" id="PF03803">
    <property type="entry name" value="Scramblase"/>
    <property type="match status" value="1"/>
</dbReference>
<evidence type="ECO:0000256" key="3">
    <source>
        <dbReference type="SAM" id="MobiDB-lite"/>
    </source>
</evidence>
<dbReference type="STRING" id="50990.A0A4Y7QJ81"/>
<gene>
    <name evidence="4" type="ORF">BD410DRAFT_782388</name>
</gene>
<sequence>MFFPAANAARVGLFTKFARVPTCSISRYAGRAPGVGRMRTIISPTLTPTTRHPNAGVVKPPRHSIQAEDSPSAEQSPLWDVAKRRESHDPQESLRRMLAPDALVVTRQIEMLNIFIGFEQANKYAISNISGEPVGYIVEESSGFAAQFARQVFKLHRPFRALILDTDGCPILWLRRPFAWINSRMFAQKVEGYESDEPVLNTFAEVQQRWHPWRRRYDLFLRPPHEEVEPILTKAGEHQPEPRLNEFHQFARVDGGLWAWNFSLRDVSNREIASVNREFRGLGREILTDTGQYVVRFFPTPSVPIMGEIQKPSGPSQLTYDEKALVLAMSVNVDFDYFSRHSGGGPGLGWLWLMTWE</sequence>
<dbReference type="InterPro" id="IPR005552">
    <property type="entry name" value="Scramblase"/>
</dbReference>
<evidence type="ECO:0000313" key="4">
    <source>
        <dbReference type="EMBL" id="TDL27301.1"/>
    </source>
</evidence>
<proteinExistence type="inferred from homology"/>